<name>A0AAD2FH18_9STRA</name>
<reference evidence="2" key="1">
    <citation type="submission" date="2023-08" db="EMBL/GenBank/DDBJ databases">
        <authorList>
            <person name="Audoor S."/>
            <person name="Bilcke G."/>
        </authorList>
    </citation>
    <scope>NUCLEOTIDE SEQUENCE</scope>
</reference>
<organism evidence="2 3">
    <name type="scientific">Cylindrotheca closterium</name>
    <dbReference type="NCBI Taxonomy" id="2856"/>
    <lineage>
        <taxon>Eukaryota</taxon>
        <taxon>Sar</taxon>
        <taxon>Stramenopiles</taxon>
        <taxon>Ochrophyta</taxon>
        <taxon>Bacillariophyta</taxon>
        <taxon>Bacillariophyceae</taxon>
        <taxon>Bacillariophycidae</taxon>
        <taxon>Bacillariales</taxon>
        <taxon>Bacillariaceae</taxon>
        <taxon>Cylindrotheca</taxon>
    </lineage>
</organism>
<gene>
    <name evidence="2" type="ORF">CYCCA115_LOCUS5795</name>
</gene>
<dbReference type="EMBL" id="CAKOGP040000668">
    <property type="protein sequence ID" value="CAJ1937742.1"/>
    <property type="molecule type" value="Genomic_DNA"/>
</dbReference>
<evidence type="ECO:0000313" key="2">
    <source>
        <dbReference type="EMBL" id="CAJ1937742.1"/>
    </source>
</evidence>
<dbReference type="AlphaFoldDB" id="A0AAD2FH18"/>
<keyword evidence="3" id="KW-1185">Reference proteome</keyword>
<dbReference type="InterPro" id="IPR049227">
    <property type="entry name" value="DUF6824"/>
</dbReference>
<sequence length="233" mass="26691">MMNFLRYKATYFGNDKVARDITLDDLNEEDMKWMLSGLFHIQDGRDQSGRVIIYLSNTLLGKCKADTLIRVAYYIWFNILIPIPEVQMKGLVGVYFDASKPGENIAIPGFNSFLTIMSFTCSLPMRYSAAHLCVKGEDKGNLALNNAILGFAMNAYPQSTRLLVEYHDEYDVAPRFKRRKIVTDLRELLNSRGIRFLQQRGSNEWEEVDTKAAELKIAQLFRSIRKKKGPISS</sequence>
<comment type="caution">
    <text evidence="2">The sequence shown here is derived from an EMBL/GenBank/DDBJ whole genome shotgun (WGS) entry which is preliminary data.</text>
</comment>
<dbReference type="Proteomes" id="UP001295423">
    <property type="component" value="Unassembled WGS sequence"/>
</dbReference>
<evidence type="ECO:0000313" key="3">
    <source>
        <dbReference type="Proteomes" id="UP001295423"/>
    </source>
</evidence>
<proteinExistence type="predicted"/>
<dbReference type="Pfam" id="PF20710">
    <property type="entry name" value="DUF6824"/>
    <property type="match status" value="1"/>
</dbReference>
<feature type="domain" description="DUF6824" evidence="1">
    <location>
        <begin position="162"/>
        <end position="222"/>
    </location>
</feature>
<protein>
    <recommendedName>
        <fullName evidence="1">DUF6824 domain-containing protein</fullName>
    </recommendedName>
</protein>
<evidence type="ECO:0000259" key="1">
    <source>
        <dbReference type="Pfam" id="PF20710"/>
    </source>
</evidence>
<accession>A0AAD2FH18</accession>